<dbReference type="InterPro" id="IPR016166">
    <property type="entry name" value="FAD-bd_PCMH"/>
</dbReference>
<dbReference type="InterPro" id="IPR012951">
    <property type="entry name" value="BBE"/>
</dbReference>
<keyword evidence="2" id="KW-0285">Flavoprotein</keyword>
<name>A0A4R8RH64_COLTR</name>
<keyword evidence="3" id="KW-0274">FAD</keyword>
<dbReference type="InterPro" id="IPR036318">
    <property type="entry name" value="FAD-bd_PCMH-like_sf"/>
</dbReference>
<dbReference type="PROSITE" id="PS51387">
    <property type="entry name" value="FAD_PCMH"/>
    <property type="match status" value="1"/>
</dbReference>
<feature type="domain" description="FAD-binding PCMH-type" evidence="5">
    <location>
        <begin position="50"/>
        <end position="216"/>
    </location>
</feature>
<gene>
    <name evidence="6" type="primary">aurO-0</name>
    <name evidence="6" type="ORF">CTRI78_v006317</name>
</gene>
<organism evidence="6 7">
    <name type="scientific">Colletotrichum trifolii</name>
    <dbReference type="NCBI Taxonomy" id="5466"/>
    <lineage>
        <taxon>Eukaryota</taxon>
        <taxon>Fungi</taxon>
        <taxon>Dikarya</taxon>
        <taxon>Ascomycota</taxon>
        <taxon>Pezizomycotina</taxon>
        <taxon>Sordariomycetes</taxon>
        <taxon>Hypocreomycetidae</taxon>
        <taxon>Glomerellales</taxon>
        <taxon>Glomerellaceae</taxon>
        <taxon>Colletotrichum</taxon>
        <taxon>Colletotrichum orbiculare species complex</taxon>
    </lineage>
</organism>
<keyword evidence="4" id="KW-0560">Oxidoreductase</keyword>
<dbReference type="GO" id="GO:0071949">
    <property type="term" value="F:FAD binding"/>
    <property type="evidence" value="ECO:0007669"/>
    <property type="project" value="InterPro"/>
</dbReference>
<protein>
    <submittedName>
        <fullName evidence="6">FAD-linked oxidoreductase aurO</fullName>
    </submittedName>
</protein>
<dbReference type="EMBL" id="RYZW01000059">
    <property type="protein sequence ID" value="TDZ54442.1"/>
    <property type="molecule type" value="Genomic_DNA"/>
</dbReference>
<sequence>MATKDSISADEIALLHATQESGASPLQLLLPGSHDYAKRRQLRDGAIGFDHIEPSAIAVPQDAGEVARLVQWATKIGLTFTIRGGGNDFWARSIAHGALMIDMRDINRVGVAEDGKTATIGGGILMRDLIAGLGEAGLMTPTGTTWIIGYAGWMSNGGYGPYNHIYGMGIEQVVGAELVNAKGEQVVADQDMLEGVRGLCGHLGIITALTVKVYPKHDILAGILVFESSDIRRTLSQFFEASPKLPMPEELTIHHFVAYQEQMRRTVFSVMWTWTGPDMDKGNETLQAWKNLTPPLLVSTVSVQSEESRQGQMPPPCPLRGGQRNCFLARLPTPDAGDELASTILDAAETMPKMAGPNMAWGGMVAIDPAKMPPNCFIGKSHSYFSCSYQHPDEEHAREVISWTKSLIEKLQALDTSAVLDGSYPATNPPEKTAEELYGERWGRVKELKTKYDPTNVFSHAYPKIDLGQSAL</sequence>
<evidence type="ECO:0000256" key="1">
    <source>
        <dbReference type="ARBA" id="ARBA00005466"/>
    </source>
</evidence>
<dbReference type="Gene3D" id="3.30.465.10">
    <property type="match status" value="1"/>
</dbReference>
<dbReference type="Gene3D" id="3.30.43.10">
    <property type="entry name" value="Uridine Diphospho-n-acetylenolpyruvylglucosamine Reductase, domain 2"/>
    <property type="match status" value="1"/>
</dbReference>
<evidence type="ECO:0000313" key="7">
    <source>
        <dbReference type="Proteomes" id="UP000295703"/>
    </source>
</evidence>
<evidence type="ECO:0000259" key="5">
    <source>
        <dbReference type="PROSITE" id="PS51387"/>
    </source>
</evidence>
<dbReference type="SUPFAM" id="SSF56176">
    <property type="entry name" value="FAD-binding/transporter-associated domain-like"/>
    <property type="match status" value="1"/>
</dbReference>
<dbReference type="Pfam" id="PF01565">
    <property type="entry name" value="FAD_binding_4"/>
    <property type="match status" value="1"/>
</dbReference>
<evidence type="ECO:0000256" key="2">
    <source>
        <dbReference type="ARBA" id="ARBA00022630"/>
    </source>
</evidence>
<dbReference type="PANTHER" id="PTHR42973:SF7">
    <property type="entry name" value="FAD-BINDING PCMH-TYPE DOMAIN-CONTAINING PROTEIN"/>
    <property type="match status" value="1"/>
</dbReference>
<dbReference type="GO" id="GO:0016491">
    <property type="term" value="F:oxidoreductase activity"/>
    <property type="evidence" value="ECO:0007669"/>
    <property type="project" value="UniProtKB-KW"/>
</dbReference>
<dbReference type="InterPro" id="IPR006094">
    <property type="entry name" value="Oxid_FAD_bind_N"/>
</dbReference>
<dbReference type="InterPro" id="IPR050416">
    <property type="entry name" value="FAD-linked_Oxidoreductase"/>
</dbReference>
<dbReference type="InterPro" id="IPR016167">
    <property type="entry name" value="FAD-bd_PCMH_sub1"/>
</dbReference>
<proteinExistence type="inferred from homology"/>
<dbReference type="PANTHER" id="PTHR42973">
    <property type="entry name" value="BINDING OXIDOREDUCTASE, PUTATIVE (AFU_ORTHOLOGUE AFUA_1G17690)-RELATED"/>
    <property type="match status" value="1"/>
</dbReference>
<dbReference type="InterPro" id="IPR016169">
    <property type="entry name" value="FAD-bd_PCMH_sub2"/>
</dbReference>
<dbReference type="STRING" id="5466.A0A4R8RH64"/>
<evidence type="ECO:0000256" key="3">
    <source>
        <dbReference type="ARBA" id="ARBA00022827"/>
    </source>
</evidence>
<evidence type="ECO:0000256" key="4">
    <source>
        <dbReference type="ARBA" id="ARBA00023002"/>
    </source>
</evidence>
<comment type="caution">
    <text evidence="6">The sequence shown here is derived from an EMBL/GenBank/DDBJ whole genome shotgun (WGS) entry which is preliminary data.</text>
</comment>
<comment type="similarity">
    <text evidence="1">Belongs to the oxygen-dependent FAD-linked oxidoreductase family.</text>
</comment>
<dbReference type="Proteomes" id="UP000295703">
    <property type="component" value="Unassembled WGS sequence"/>
</dbReference>
<accession>A0A4R8RH64</accession>
<dbReference type="AlphaFoldDB" id="A0A4R8RH64"/>
<keyword evidence="7" id="KW-1185">Reference proteome</keyword>
<reference evidence="6 7" key="1">
    <citation type="submission" date="2018-12" db="EMBL/GenBank/DDBJ databases">
        <title>Genome sequence and assembly of Colletotrichum trifolii.</title>
        <authorList>
            <person name="Gan P."/>
            <person name="Shirasu K."/>
        </authorList>
    </citation>
    <scope>NUCLEOTIDE SEQUENCE [LARGE SCALE GENOMIC DNA]</scope>
    <source>
        <strain evidence="6 7">543-2</strain>
    </source>
</reference>
<evidence type="ECO:0000313" key="6">
    <source>
        <dbReference type="EMBL" id="TDZ54442.1"/>
    </source>
</evidence>
<dbReference type="Pfam" id="PF08031">
    <property type="entry name" value="BBE"/>
    <property type="match status" value="1"/>
</dbReference>
<dbReference type="Gene3D" id="3.40.462.20">
    <property type="match status" value="1"/>
</dbReference>